<feature type="compositionally biased region" description="Polar residues" evidence="1">
    <location>
        <begin position="23"/>
        <end position="44"/>
    </location>
</feature>
<sequence>VSNKAAMPTTLSSVRIDEMVGSRGSTKRLSLHEQAQNSDQTQTPMQAVNYKFPEMSQEEEVRIKIPVCIKWQHAFFVNSENNANYNNYNFNFYLKFNYCYKNNNNNYNLICKINNWLI</sequence>
<accession>A0A0K8UAD6</accession>
<dbReference type="EMBL" id="GDHF01028751">
    <property type="protein sequence ID" value="JAI23563.1"/>
    <property type="molecule type" value="Transcribed_RNA"/>
</dbReference>
<evidence type="ECO:0000313" key="2">
    <source>
        <dbReference type="EMBL" id="JAI23563.1"/>
    </source>
</evidence>
<feature type="region of interest" description="Disordered" evidence="1">
    <location>
        <begin position="20"/>
        <end position="44"/>
    </location>
</feature>
<dbReference type="OrthoDB" id="201595at2759"/>
<name>A0A0K8UAD6_BACLA</name>
<protein>
    <submittedName>
        <fullName evidence="2">Uncharacterized protein</fullName>
    </submittedName>
</protein>
<proteinExistence type="predicted"/>
<reference evidence="2" key="1">
    <citation type="submission" date="2015-06" db="EMBL/GenBank/DDBJ databases">
        <authorList>
            <person name="Hoefler B.C."/>
            <person name="Straight P.D."/>
        </authorList>
    </citation>
    <scope>NUCLEOTIDE SEQUENCE</scope>
</reference>
<dbReference type="AlphaFoldDB" id="A0A0K8UAD6"/>
<feature type="non-terminal residue" evidence="2">
    <location>
        <position position="1"/>
    </location>
</feature>
<evidence type="ECO:0000256" key="1">
    <source>
        <dbReference type="SAM" id="MobiDB-lite"/>
    </source>
</evidence>
<gene>
    <name evidence="2" type="ORF">c0_g1_i1</name>
</gene>
<organism evidence="2">
    <name type="scientific">Bactrocera latifrons</name>
    <name type="common">Malaysian fruit fly</name>
    <name type="synonym">Chaetodacus latifrons</name>
    <dbReference type="NCBI Taxonomy" id="174628"/>
    <lineage>
        <taxon>Eukaryota</taxon>
        <taxon>Metazoa</taxon>
        <taxon>Ecdysozoa</taxon>
        <taxon>Arthropoda</taxon>
        <taxon>Hexapoda</taxon>
        <taxon>Insecta</taxon>
        <taxon>Pterygota</taxon>
        <taxon>Neoptera</taxon>
        <taxon>Endopterygota</taxon>
        <taxon>Diptera</taxon>
        <taxon>Brachycera</taxon>
        <taxon>Muscomorpha</taxon>
        <taxon>Tephritoidea</taxon>
        <taxon>Tephritidae</taxon>
        <taxon>Bactrocera</taxon>
        <taxon>Bactrocera</taxon>
    </lineage>
</organism>